<dbReference type="AlphaFoldDB" id="A0A6N9VQQ5"/>
<sequence length="70" mass="7510">MTQEVSDGFSRTILRGGELVINLIAEPGHSAIVPPEMEGFNVSRDVAVIPLGDSVSHSFVNWYLKSPAAV</sequence>
<evidence type="ECO:0000256" key="1">
    <source>
        <dbReference type="ARBA" id="ARBA00022747"/>
    </source>
</evidence>
<feature type="non-terminal residue" evidence="3">
    <location>
        <position position="70"/>
    </location>
</feature>
<dbReference type="GO" id="GO:0009307">
    <property type="term" value="P:DNA restriction-modification system"/>
    <property type="evidence" value="ECO:0007669"/>
    <property type="project" value="UniProtKB-KW"/>
</dbReference>
<name>A0A6N9VQQ5_STRMI</name>
<gene>
    <name evidence="3" type="ORF">G3I39_35755</name>
</gene>
<dbReference type="SUPFAM" id="SSF116734">
    <property type="entry name" value="DNA methylase specificity domain"/>
    <property type="match status" value="1"/>
</dbReference>
<evidence type="ECO:0000313" key="4">
    <source>
        <dbReference type="Proteomes" id="UP000471648"/>
    </source>
</evidence>
<dbReference type="RefSeq" id="WP_203681171.1">
    <property type="nucleotide sequence ID" value="NZ_JAAGME010001526.1"/>
</dbReference>
<organism evidence="3 4">
    <name type="scientific">Streptomyces microflavus</name>
    <name type="common">Streptomyces lipmanii</name>
    <dbReference type="NCBI Taxonomy" id="1919"/>
    <lineage>
        <taxon>Bacteria</taxon>
        <taxon>Bacillati</taxon>
        <taxon>Actinomycetota</taxon>
        <taxon>Actinomycetes</taxon>
        <taxon>Kitasatosporales</taxon>
        <taxon>Streptomycetaceae</taxon>
        <taxon>Streptomyces</taxon>
    </lineage>
</organism>
<comment type="caution">
    <text evidence="3">The sequence shown here is derived from an EMBL/GenBank/DDBJ whole genome shotgun (WGS) entry which is preliminary data.</text>
</comment>
<keyword evidence="1" id="KW-0680">Restriction system</keyword>
<evidence type="ECO:0000313" key="3">
    <source>
        <dbReference type="EMBL" id="NEB72391.1"/>
    </source>
</evidence>
<accession>A0A6N9VQQ5</accession>
<reference evidence="3 4" key="1">
    <citation type="submission" date="2020-01" db="EMBL/GenBank/DDBJ databases">
        <title>Insect and environment-associated Actinomycetes.</title>
        <authorList>
            <person name="Currrie C."/>
            <person name="Chevrette M."/>
            <person name="Carlson C."/>
            <person name="Stubbendieck R."/>
            <person name="Wendt-Pienkowski E."/>
        </authorList>
    </citation>
    <scope>NUCLEOTIDE SEQUENCE [LARGE SCALE GENOMIC DNA]</scope>
    <source>
        <strain evidence="3 4">SID14438</strain>
    </source>
</reference>
<protein>
    <submittedName>
        <fullName evidence="3">Uncharacterized protein</fullName>
    </submittedName>
</protein>
<keyword evidence="2" id="KW-0238">DNA-binding</keyword>
<dbReference type="InterPro" id="IPR044946">
    <property type="entry name" value="Restrct_endonuc_typeI_TRD_sf"/>
</dbReference>
<proteinExistence type="predicted"/>
<dbReference type="GO" id="GO:0003677">
    <property type="term" value="F:DNA binding"/>
    <property type="evidence" value="ECO:0007669"/>
    <property type="project" value="UniProtKB-KW"/>
</dbReference>
<dbReference type="EMBL" id="JAAGME010001526">
    <property type="protein sequence ID" value="NEB72391.1"/>
    <property type="molecule type" value="Genomic_DNA"/>
</dbReference>
<dbReference type="Proteomes" id="UP000471648">
    <property type="component" value="Unassembled WGS sequence"/>
</dbReference>
<dbReference type="Gene3D" id="3.90.220.20">
    <property type="entry name" value="DNA methylase specificity domains"/>
    <property type="match status" value="1"/>
</dbReference>
<evidence type="ECO:0000256" key="2">
    <source>
        <dbReference type="ARBA" id="ARBA00023125"/>
    </source>
</evidence>